<dbReference type="EMBL" id="JADNRY010000180">
    <property type="protein sequence ID" value="KAF9062155.1"/>
    <property type="molecule type" value="Genomic_DNA"/>
</dbReference>
<gene>
    <name evidence="1" type="ORF">BDP27DRAFT_1484042</name>
</gene>
<evidence type="ECO:0000313" key="1">
    <source>
        <dbReference type="EMBL" id="KAF9062155.1"/>
    </source>
</evidence>
<name>A0A9P5PHF8_9AGAR</name>
<dbReference type="AlphaFoldDB" id="A0A9P5PHF8"/>
<keyword evidence="2" id="KW-1185">Reference proteome</keyword>
<protein>
    <submittedName>
        <fullName evidence="1">Uncharacterized protein</fullName>
    </submittedName>
</protein>
<organism evidence="1 2">
    <name type="scientific">Rhodocollybia butyracea</name>
    <dbReference type="NCBI Taxonomy" id="206335"/>
    <lineage>
        <taxon>Eukaryota</taxon>
        <taxon>Fungi</taxon>
        <taxon>Dikarya</taxon>
        <taxon>Basidiomycota</taxon>
        <taxon>Agaricomycotina</taxon>
        <taxon>Agaricomycetes</taxon>
        <taxon>Agaricomycetidae</taxon>
        <taxon>Agaricales</taxon>
        <taxon>Marasmiineae</taxon>
        <taxon>Omphalotaceae</taxon>
        <taxon>Rhodocollybia</taxon>
    </lineage>
</organism>
<dbReference type="Proteomes" id="UP000772434">
    <property type="component" value="Unassembled WGS sequence"/>
</dbReference>
<proteinExistence type="predicted"/>
<comment type="caution">
    <text evidence="1">The sequence shown here is derived from an EMBL/GenBank/DDBJ whole genome shotgun (WGS) entry which is preliminary data.</text>
</comment>
<accession>A0A9P5PHF8</accession>
<reference evidence="1" key="1">
    <citation type="submission" date="2020-11" db="EMBL/GenBank/DDBJ databases">
        <authorList>
            <consortium name="DOE Joint Genome Institute"/>
            <person name="Ahrendt S."/>
            <person name="Riley R."/>
            <person name="Andreopoulos W."/>
            <person name="Labutti K."/>
            <person name="Pangilinan J."/>
            <person name="Ruiz-Duenas F.J."/>
            <person name="Barrasa J.M."/>
            <person name="Sanchez-Garcia M."/>
            <person name="Camarero S."/>
            <person name="Miyauchi S."/>
            <person name="Serrano A."/>
            <person name="Linde D."/>
            <person name="Babiker R."/>
            <person name="Drula E."/>
            <person name="Ayuso-Fernandez I."/>
            <person name="Pacheco R."/>
            <person name="Padilla G."/>
            <person name="Ferreira P."/>
            <person name="Barriuso J."/>
            <person name="Kellner H."/>
            <person name="Castanera R."/>
            <person name="Alfaro M."/>
            <person name="Ramirez L."/>
            <person name="Pisabarro A.G."/>
            <person name="Kuo A."/>
            <person name="Tritt A."/>
            <person name="Lipzen A."/>
            <person name="He G."/>
            <person name="Yan M."/>
            <person name="Ng V."/>
            <person name="Cullen D."/>
            <person name="Martin F."/>
            <person name="Rosso M.-N."/>
            <person name="Henrissat B."/>
            <person name="Hibbett D."/>
            <person name="Martinez A.T."/>
            <person name="Grigoriev I.V."/>
        </authorList>
    </citation>
    <scope>NUCLEOTIDE SEQUENCE</scope>
    <source>
        <strain evidence="1">AH 40177</strain>
    </source>
</reference>
<evidence type="ECO:0000313" key="2">
    <source>
        <dbReference type="Proteomes" id="UP000772434"/>
    </source>
</evidence>
<sequence length="242" mass="26699">MNAGKLFDARISGNIANCTNEQKHGLIINSPSLRSGFPEPLIQHFLTRAHSETRLKADALTDYPYLRTSGQACSAARNYKYIVSISTKKSLSLDLCCAIFGIGERMNNVVPTLRFCGGGSNEVGGDMKKDESERHFHSGQRVHGVVTSLKSNAEISFSEARFFLGAVTARIRIYLMTGEKTGVVEDDPYHYSQSVEGTVPDEMQALVEAILSRVKTWSEFSFIVWDASSEDGLEMGVAEFKN</sequence>